<protein>
    <submittedName>
        <fullName evidence="1">Uncharacterized protein</fullName>
    </submittedName>
</protein>
<reference evidence="1 2" key="1">
    <citation type="submission" date="2017-06" db="EMBL/GenBank/DDBJ databases">
        <title>Comparative genomic analysis of Ambrosia Fusariam Clade fungi.</title>
        <authorList>
            <person name="Stajich J.E."/>
            <person name="Carrillo J."/>
            <person name="Kijimoto T."/>
            <person name="Eskalen A."/>
            <person name="O'Donnell K."/>
            <person name="Kasson M."/>
        </authorList>
    </citation>
    <scope>NUCLEOTIDE SEQUENCE [LARGE SCALE GENOMIC DNA]</scope>
    <source>
        <strain evidence="1 2">NRRL62606</strain>
    </source>
</reference>
<dbReference type="EMBL" id="NKCL01000179">
    <property type="protein sequence ID" value="RSL79286.1"/>
    <property type="molecule type" value="Genomic_DNA"/>
</dbReference>
<keyword evidence="2" id="KW-1185">Reference proteome</keyword>
<accession>A0A428RNZ6</accession>
<sequence>MPSLRTLRVTDTLMSAGMLRRLLDACTGGLAAFEYEAAKDETQGLRANHFQPSDAIEYLHKHKSTLQVLHLDLSSRDIQMRKIPPDVNLNAFSAMKHVFINSVPLFGFVQKREQNIDSRVLIRLLPPSIVSLTIRRNHYRNFVKEALLSLADWKSQNPGEFPNLRWVACGPKVKSSTLVSLFKAVDVTLNAKAQSLSQIKPYLNGPNSSSILVLPNWDSDDDL</sequence>
<comment type="caution">
    <text evidence="1">The sequence shown here is derived from an EMBL/GenBank/DDBJ whole genome shotgun (WGS) entry which is preliminary data.</text>
</comment>
<dbReference type="Proteomes" id="UP000287972">
    <property type="component" value="Unassembled WGS sequence"/>
</dbReference>
<name>A0A428RNZ6_9HYPO</name>
<evidence type="ECO:0000313" key="1">
    <source>
        <dbReference type="EMBL" id="RSL79286.1"/>
    </source>
</evidence>
<dbReference type="AlphaFoldDB" id="A0A428RNZ6"/>
<evidence type="ECO:0000313" key="2">
    <source>
        <dbReference type="Proteomes" id="UP000287972"/>
    </source>
</evidence>
<gene>
    <name evidence="1" type="ORF">CEP51_007486</name>
</gene>
<organism evidence="1 2">
    <name type="scientific">Fusarium floridanum</name>
    <dbReference type="NCBI Taxonomy" id="1325733"/>
    <lineage>
        <taxon>Eukaryota</taxon>
        <taxon>Fungi</taxon>
        <taxon>Dikarya</taxon>
        <taxon>Ascomycota</taxon>
        <taxon>Pezizomycotina</taxon>
        <taxon>Sordariomycetes</taxon>
        <taxon>Hypocreomycetidae</taxon>
        <taxon>Hypocreales</taxon>
        <taxon>Nectriaceae</taxon>
        <taxon>Fusarium</taxon>
        <taxon>Fusarium solani species complex</taxon>
    </lineage>
</organism>
<proteinExistence type="predicted"/>